<protein>
    <submittedName>
        <fullName evidence="2">AAA family ATPase</fullName>
    </submittedName>
</protein>
<evidence type="ECO:0000256" key="1">
    <source>
        <dbReference type="SAM" id="MobiDB-lite"/>
    </source>
</evidence>
<name>A0ABW7Z5S8_9ACTN</name>
<dbReference type="InterPro" id="IPR027417">
    <property type="entry name" value="P-loop_NTPase"/>
</dbReference>
<comment type="caution">
    <text evidence="2">The sequence shown here is derived from an EMBL/GenBank/DDBJ whole genome shotgun (WGS) entry which is preliminary data.</text>
</comment>
<dbReference type="Gene3D" id="3.40.50.300">
    <property type="entry name" value="P-loop containing nucleotide triphosphate hydrolases"/>
    <property type="match status" value="1"/>
</dbReference>
<feature type="region of interest" description="Disordered" evidence="1">
    <location>
        <begin position="202"/>
        <end position="224"/>
    </location>
</feature>
<dbReference type="Pfam" id="PF13671">
    <property type="entry name" value="AAA_33"/>
    <property type="match status" value="1"/>
</dbReference>
<evidence type="ECO:0000313" key="3">
    <source>
        <dbReference type="Proteomes" id="UP001612741"/>
    </source>
</evidence>
<keyword evidence="3" id="KW-1185">Reference proteome</keyword>
<dbReference type="RefSeq" id="WP_397088348.1">
    <property type="nucleotide sequence ID" value="NZ_JBITGY010000010.1"/>
</dbReference>
<accession>A0ABW7Z5S8</accession>
<reference evidence="2 3" key="1">
    <citation type="submission" date="2024-10" db="EMBL/GenBank/DDBJ databases">
        <title>The Natural Products Discovery Center: Release of the First 8490 Sequenced Strains for Exploring Actinobacteria Biosynthetic Diversity.</title>
        <authorList>
            <person name="Kalkreuter E."/>
            <person name="Kautsar S.A."/>
            <person name="Yang D."/>
            <person name="Bader C.D."/>
            <person name="Teijaro C.N."/>
            <person name="Fluegel L."/>
            <person name="Davis C.M."/>
            <person name="Simpson J.R."/>
            <person name="Lauterbach L."/>
            <person name="Steele A.D."/>
            <person name="Gui C."/>
            <person name="Meng S."/>
            <person name="Li G."/>
            <person name="Viehrig K."/>
            <person name="Ye F."/>
            <person name="Su P."/>
            <person name="Kiefer A.F."/>
            <person name="Nichols A."/>
            <person name="Cepeda A.J."/>
            <person name="Yan W."/>
            <person name="Fan B."/>
            <person name="Jiang Y."/>
            <person name="Adhikari A."/>
            <person name="Zheng C.-J."/>
            <person name="Schuster L."/>
            <person name="Cowan T.M."/>
            <person name="Smanski M.J."/>
            <person name="Chevrette M.G."/>
            <person name="De Carvalho L.P.S."/>
            <person name="Shen B."/>
        </authorList>
    </citation>
    <scope>NUCLEOTIDE SEQUENCE [LARGE SCALE GENOMIC DNA]</scope>
    <source>
        <strain evidence="2 3">NPDC050545</strain>
    </source>
</reference>
<dbReference type="SUPFAM" id="SSF52540">
    <property type="entry name" value="P-loop containing nucleoside triphosphate hydrolases"/>
    <property type="match status" value="1"/>
</dbReference>
<organism evidence="2 3">
    <name type="scientific">Nonomuraea typhae</name>
    <dbReference type="NCBI Taxonomy" id="2603600"/>
    <lineage>
        <taxon>Bacteria</taxon>
        <taxon>Bacillati</taxon>
        <taxon>Actinomycetota</taxon>
        <taxon>Actinomycetes</taxon>
        <taxon>Streptosporangiales</taxon>
        <taxon>Streptosporangiaceae</taxon>
        <taxon>Nonomuraea</taxon>
    </lineage>
</organism>
<dbReference type="CDD" id="cd00267">
    <property type="entry name" value="ABC_ATPase"/>
    <property type="match status" value="1"/>
</dbReference>
<gene>
    <name evidence="2" type="ORF">ACIBG2_35865</name>
</gene>
<dbReference type="Proteomes" id="UP001612741">
    <property type="component" value="Unassembled WGS sequence"/>
</dbReference>
<proteinExistence type="predicted"/>
<dbReference type="EMBL" id="JBITGY010000010">
    <property type="protein sequence ID" value="MFI6502803.1"/>
    <property type="molecule type" value="Genomic_DNA"/>
</dbReference>
<evidence type="ECO:0000313" key="2">
    <source>
        <dbReference type="EMBL" id="MFI6502803.1"/>
    </source>
</evidence>
<sequence>MTSRAIDDVLTFPEGSLVILTGLPGAGKSTLLTRLYGLTGAETAPVPAGAGVRIIDSRQARNTWSRRLSAAPKPLRTLVVHLTHVSRIARALAAGHTVVAHNRGAWPHVLYGFAHLARRNRREFHLIMLDVDARTALAGQRARGRVVSTATLRRHGRRWRRLVSKVRRGDPAPATSVTLLSREHVDALRLIRFVPGGYSAAPRAVDRQGNGGRPAGQDGRPVGK</sequence>